<dbReference type="GO" id="GO:0005576">
    <property type="term" value="C:extracellular region"/>
    <property type="evidence" value="ECO:0007669"/>
    <property type="project" value="GOC"/>
</dbReference>
<evidence type="ECO:0000256" key="4">
    <source>
        <dbReference type="ARBA" id="ARBA00022989"/>
    </source>
</evidence>
<feature type="compositionally biased region" description="Polar residues" evidence="8">
    <location>
        <begin position="75"/>
        <end position="87"/>
    </location>
</feature>
<dbReference type="InterPro" id="IPR009539">
    <property type="entry name" value="VANGL"/>
</dbReference>
<feature type="compositionally biased region" description="Basic residues" evidence="8">
    <location>
        <begin position="19"/>
        <end position="36"/>
    </location>
</feature>
<keyword evidence="3 9" id="KW-0812">Transmembrane</keyword>
<dbReference type="AlphaFoldDB" id="A0A803XVM9"/>
<dbReference type="OrthoDB" id="8887313at2759"/>
<dbReference type="GO" id="GO:0120197">
    <property type="term" value="P:mucociliary clearance"/>
    <property type="evidence" value="ECO:0007669"/>
    <property type="project" value="Ensembl"/>
</dbReference>
<organism evidence="10 11">
    <name type="scientific">Meleagris gallopavo</name>
    <name type="common">Wild turkey</name>
    <dbReference type="NCBI Taxonomy" id="9103"/>
    <lineage>
        <taxon>Eukaryota</taxon>
        <taxon>Metazoa</taxon>
        <taxon>Chordata</taxon>
        <taxon>Craniata</taxon>
        <taxon>Vertebrata</taxon>
        <taxon>Euteleostomi</taxon>
        <taxon>Archelosauria</taxon>
        <taxon>Archosauria</taxon>
        <taxon>Dinosauria</taxon>
        <taxon>Saurischia</taxon>
        <taxon>Theropoda</taxon>
        <taxon>Coelurosauria</taxon>
        <taxon>Aves</taxon>
        <taxon>Neognathae</taxon>
        <taxon>Galloanserae</taxon>
        <taxon>Galliformes</taxon>
        <taxon>Phasianidae</taxon>
        <taxon>Meleagridinae</taxon>
        <taxon>Meleagris</taxon>
    </lineage>
</organism>
<dbReference type="Pfam" id="PF06638">
    <property type="entry name" value="Strabismus"/>
    <property type="match status" value="1"/>
</dbReference>
<proteinExistence type="inferred from homology"/>
<reference evidence="10" key="3">
    <citation type="submission" date="2025-09" db="UniProtKB">
        <authorList>
            <consortium name="Ensembl"/>
        </authorList>
    </citation>
    <scope>IDENTIFICATION</scope>
</reference>
<evidence type="ECO:0000256" key="3">
    <source>
        <dbReference type="ARBA" id="ARBA00022692"/>
    </source>
</evidence>
<dbReference type="Proteomes" id="UP000001645">
    <property type="component" value="Chromosome 1"/>
</dbReference>
<dbReference type="PANTHER" id="PTHR20886">
    <property type="entry name" value="VANG-LIKE PROTEIN"/>
    <property type="match status" value="1"/>
</dbReference>
<feature type="transmembrane region" description="Helical" evidence="9">
    <location>
        <begin position="154"/>
        <end position="173"/>
    </location>
</feature>
<dbReference type="Ensembl" id="ENSMGAT00000031749.1">
    <property type="protein sequence ID" value="ENSMGAP00000023575.1"/>
    <property type="gene ID" value="ENSMGAG00000014303.3"/>
</dbReference>
<evidence type="ECO:0000256" key="8">
    <source>
        <dbReference type="SAM" id="MobiDB-lite"/>
    </source>
</evidence>
<dbReference type="GO" id="GO:0016328">
    <property type="term" value="C:lateral plasma membrane"/>
    <property type="evidence" value="ECO:0007669"/>
    <property type="project" value="Ensembl"/>
</dbReference>
<feature type="compositionally biased region" description="Basic and acidic residues" evidence="8">
    <location>
        <begin position="37"/>
        <end position="46"/>
    </location>
</feature>
<reference evidence="10 11" key="1">
    <citation type="journal article" date="2010" name="PLoS Biol.">
        <title>Multi-platform next-generation sequencing of the domestic turkey (Meleagris gallopavo): genome assembly and analysis.</title>
        <authorList>
            <person name="Dalloul R.A."/>
            <person name="Long J.A."/>
            <person name="Zimin A.V."/>
            <person name="Aslam L."/>
            <person name="Beal K."/>
            <person name="Blomberg L.A."/>
            <person name="Bouffard P."/>
            <person name="Burt D.W."/>
            <person name="Crasta O."/>
            <person name="Crooijmans R.P."/>
            <person name="Cooper K."/>
            <person name="Coulombe R.A."/>
            <person name="De S."/>
            <person name="Delany M.E."/>
            <person name="Dodgson J.B."/>
            <person name="Dong J.J."/>
            <person name="Evans C."/>
            <person name="Frederickson K.M."/>
            <person name="Flicek P."/>
            <person name="Florea L."/>
            <person name="Folkerts O."/>
            <person name="Groenen M.A."/>
            <person name="Harkins T.T."/>
            <person name="Herrero J."/>
            <person name="Hoffmann S."/>
            <person name="Megens H.J."/>
            <person name="Jiang A."/>
            <person name="de Jong P."/>
            <person name="Kaiser P."/>
            <person name="Kim H."/>
            <person name="Kim K.W."/>
            <person name="Kim S."/>
            <person name="Langenberger D."/>
            <person name="Lee M.K."/>
            <person name="Lee T."/>
            <person name="Mane S."/>
            <person name="Marcais G."/>
            <person name="Marz M."/>
            <person name="McElroy A.P."/>
            <person name="Modise T."/>
            <person name="Nefedov M."/>
            <person name="Notredame C."/>
            <person name="Paton I.R."/>
            <person name="Payne W.S."/>
            <person name="Pertea G."/>
            <person name="Prickett D."/>
            <person name="Puiu D."/>
            <person name="Qioa D."/>
            <person name="Raineri E."/>
            <person name="Ruffier M."/>
            <person name="Salzberg S.L."/>
            <person name="Schatz M.C."/>
            <person name="Scheuring C."/>
            <person name="Schmidt C.J."/>
            <person name="Schroeder S."/>
            <person name="Searle S.M."/>
            <person name="Smith E.J."/>
            <person name="Smith J."/>
            <person name="Sonstegard T.S."/>
            <person name="Stadler P.F."/>
            <person name="Tafer H."/>
            <person name="Tu Z.J."/>
            <person name="Van Tassell C.P."/>
            <person name="Vilella A.J."/>
            <person name="Williams K.P."/>
            <person name="Yorke J.A."/>
            <person name="Zhang L."/>
            <person name="Zhang H.B."/>
            <person name="Zhang X."/>
            <person name="Zhang Y."/>
            <person name="Reed K.M."/>
        </authorList>
    </citation>
    <scope>NUCLEOTIDE SEQUENCE [LARGE SCALE GENOMIC DNA]</scope>
</reference>
<evidence type="ECO:0000256" key="7">
    <source>
        <dbReference type="PIRNR" id="PIRNR007991"/>
    </source>
</evidence>
<reference evidence="10" key="2">
    <citation type="submission" date="2025-08" db="UniProtKB">
        <authorList>
            <consortium name="Ensembl"/>
        </authorList>
    </citation>
    <scope>IDENTIFICATION</scope>
</reference>
<evidence type="ECO:0000313" key="11">
    <source>
        <dbReference type="Proteomes" id="UP000001645"/>
    </source>
</evidence>
<keyword evidence="4 9" id="KW-1133">Transmembrane helix</keyword>
<evidence type="ECO:0000256" key="5">
    <source>
        <dbReference type="ARBA" id="ARBA00023136"/>
    </source>
</evidence>
<feature type="region of interest" description="Disordered" evidence="8">
    <location>
        <begin position="1"/>
        <end position="87"/>
    </location>
</feature>
<feature type="transmembrane region" description="Helical" evidence="9">
    <location>
        <begin position="112"/>
        <end position="134"/>
    </location>
</feature>
<keyword evidence="2 7" id="KW-1003">Cell membrane</keyword>
<evidence type="ECO:0000256" key="9">
    <source>
        <dbReference type="SAM" id="Phobius"/>
    </source>
</evidence>
<keyword evidence="5 7" id="KW-0472">Membrane</keyword>
<dbReference type="InParanoid" id="A0A803XVM9"/>
<accession>A0A803XVM9</accession>
<comment type="similarity">
    <text evidence="6 7">Belongs to the Vang family.</text>
</comment>
<sequence length="539" mass="61004">MSAAMDTESTYSGYSHYSGHSKKAHRQGSRDRHKSPRSKDGSRSEKSVTIQTPPAEPLLGNDASRTEEGQDDNWGETTTAITGTSEHSISQEDIARISKDLEDSVGLDCKRYLGLTVAAVLGLLVFLTPIAFILLPQILWRDDLEPCGTVCEGLFISVAFKLLILLIGTWALFFRQPKADIPRVFVFRALLLVLIFLFVFSYWLFYGVRILDSKDTNYQGIVQYAVSLVDALLFIHYLAIVLLELRQLQPMFTVKVVRSTDGESRYYSLGHLSIQRAALVVLENYYRDFPVYNPALLTASKSRAAKHMAGLKVYNVDAVLAVKLKAHIMDGPGNNASGQSRAMIAAAARRRDSSHNELYYEEADHERRVKKRRARLVVAVEEAFTHIKRLQAEEQQKAPGEMMDSREAAQAIFPSMARALQKYLRTTRQQQYHSMESILQHLSFCITNNMTPKAFLERYLSPGPTLQYDRDRWFSKQWTLVSEEAVTSGLQDGIVFVLKCLDFSLVANVKKIPFIKLSEEFIDPKSHKFVLRLQSETSV</sequence>
<comment type="subcellular location">
    <subcellularLocation>
        <location evidence="1">Cell membrane</location>
        <topology evidence="1">Multi-pass membrane protein</topology>
    </subcellularLocation>
</comment>
<dbReference type="GO" id="GO:0043473">
    <property type="term" value="P:pigmentation"/>
    <property type="evidence" value="ECO:0007669"/>
    <property type="project" value="Ensembl"/>
</dbReference>
<gene>
    <name evidence="10" type="primary">VANGL1</name>
</gene>
<evidence type="ECO:0000256" key="6">
    <source>
        <dbReference type="ARBA" id="ARBA00025718"/>
    </source>
</evidence>
<evidence type="ECO:0000256" key="2">
    <source>
        <dbReference type="ARBA" id="ARBA00022475"/>
    </source>
</evidence>
<dbReference type="GeneTree" id="ENSGT00390000012496"/>
<evidence type="ECO:0000313" key="10">
    <source>
        <dbReference type="Ensembl" id="ENSMGAP00000023575.1"/>
    </source>
</evidence>
<name>A0A803XVM9_MELGA</name>
<feature type="transmembrane region" description="Helical" evidence="9">
    <location>
        <begin position="225"/>
        <end position="245"/>
    </location>
</feature>
<feature type="transmembrane region" description="Helical" evidence="9">
    <location>
        <begin position="185"/>
        <end position="205"/>
    </location>
</feature>
<protein>
    <recommendedName>
        <fullName evidence="7">Vang-like protein</fullName>
    </recommendedName>
</protein>
<dbReference type="Bgee" id="ENSMGAG00000014303">
    <property type="expression patterns" value="Expressed in pectoralis major and 15 other cell types or tissues"/>
</dbReference>
<keyword evidence="11" id="KW-1185">Reference proteome</keyword>
<evidence type="ECO:0000256" key="1">
    <source>
        <dbReference type="ARBA" id="ARBA00004651"/>
    </source>
</evidence>
<dbReference type="PIRSF" id="PIRSF007991">
    <property type="entry name" value="Strabismus"/>
    <property type="match status" value="1"/>
</dbReference>